<feature type="domain" description="FAD-binding" evidence="5">
    <location>
        <begin position="25"/>
        <end position="78"/>
    </location>
</feature>
<evidence type="ECO:0000256" key="4">
    <source>
        <dbReference type="ARBA" id="ARBA00023033"/>
    </source>
</evidence>
<keyword evidence="7" id="KW-1185">Reference proteome</keyword>
<dbReference type="PRINTS" id="PR00420">
    <property type="entry name" value="RNGMNOXGNASE"/>
</dbReference>
<name>A0A4R5E857_9ACTN</name>
<dbReference type="PANTHER" id="PTHR47178">
    <property type="entry name" value="MONOOXYGENASE, FAD-BINDING"/>
    <property type="match status" value="1"/>
</dbReference>
<evidence type="ECO:0000313" key="6">
    <source>
        <dbReference type="EMBL" id="TDE27330.1"/>
    </source>
</evidence>
<dbReference type="AlphaFoldDB" id="A0A4R5E857"/>
<dbReference type="InterPro" id="IPR002938">
    <property type="entry name" value="FAD-bd"/>
</dbReference>
<keyword evidence="2" id="KW-0274">FAD</keyword>
<evidence type="ECO:0000259" key="5">
    <source>
        <dbReference type="Pfam" id="PF01494"/>
    </source>
</evidence>
<dbReference type="RefSeq" id="WP_220449183.1">
    <property type="nucleotide sequence ID" value="NZ_SMLD01000220.1"/>
</dbReference>
<proteinExistence type="predicted"/>
<accession>A0A4R5E857</accession>
<dbReference type="SUPFAM" id="SSF51905">
    <property type="entry name" value="FAD/NAD(P)-binding domain"/>
    <property type="match status" value="1"/>
</dbReference>
<comment type="caution">
    <text evidence="6">The sequence shown here is derived from an EMBL/GenBank/DDBJ whole genome shotgun (WGS) entry which is preliminary data.</text>
</comment>
<dbReference type="GO" id="GO:0004497">
    <property type="term" value="F:monooxygenase activity"/>
    <property type="evidence" value="ECO:0007669"/>
    <property type="project" value="UniProtKB-KW"/>
</dbReference>
<dbReference type="PANTHER" id="PTHR47178:SF5">
    <property type="entry name" value="FAD-BINDING DOMAIN-CONTAINING PROTEIN"/>
    <property type="match status" value="1"/>
</dbReference>
<evidence type="ECO:0000256" key="1">
    <source>
        <dbReference type="ARBA" id="ARBA00022630"/>
    </source>
</evidence>
<dbReference type="EMBL" id="SMLD01000220">
    <property type="protein sequence ID" value="TDE27330.1"/>
    <property type="molecule type" value="Genomic_DNA"/>
</dbReference>
<feature type="non-terminal residue" evidence="6">
    <location>
        <position position="1"/>
    </location>
</feature>
<gene>
    <name evidence="6" type="ORF">E1295_43320</name>
</gene>
<keyword evidence="4" id="KW-0503">Monooxygenase</keyword>
<dbReference type="Pfam" id="PF01494">
    <property type="entry name" value="FAD_binding_3"/>
    <property type="match status" value="1"/>
</dbReference>
<dbReference type="GO" id="GO:0071949">
    <property type="term" value="F:FAD binding"/>
    <property type="evidence" value="ECO:0007669"/>
    <property type="project" value="InterPro"/>
</dbReference>
<dbReference type="Proteomes" id="UP000295136">
    <property type="component" value="Unassembled WGS sequence"/>
</dbReference>
<evidence type="ECO:0000313" key="7">
    <source>
        <dbReference type="Proteomes" id="UP000295136"/>
    </source>
</evidence>
<organism evidence="6 7">
    <name type="scientific">Nonomuraea mesophila</name>
    <dbReference type="NCBI Taxonomy" id="2530382"/>
    <lineage>
        <taxon>Bacteria</taxon>
        <taxon>Bacillati</taxon>
        <taxon>Actinomycetota</taxon>
        <taxon>Actinomycetes</taxon>
        <taxon>Streptosporangiales</taxon>
        <taxon>Streptosporangiaceae</taxon>
        <taxon>Nonomuraea</taxon>
    </lineage>
</organism>
<dbReference type="Gene3D" id="3.50.50.60">
    <property type="entry name" value="FAD/NAD(P)-binding domain"/>
    <property type="match status" value="1"/>
</dbReference>
<sequence length="155" mass="15700">GRVRALVRAGDPATVAYFRFHAADHDADLTPWPAGTVTALGDAVHAMPPTGGRAAATAIRDAGLLAEELARAHAGESTIPMAVHRYQSAMAAYAGDAIRTSMQPLGWVHRLAGPVGTGLARLGLPALATAARLGRGVAAARPGRGVTGVRGARGA</sequence>
<keyword evidence="1" id="KW-0285">Flavoprotein</keyword>
<dbReference type="InterPro" id="IPR036188">
    <property type="entry name" value="FAD/NAD-bd_sf"/>
</dbReference>
<protein>
    <recommendedName>
        <fullName evidence="5">FAD-binding domain-containing protein</fullName>
    </recommendedName>
</protein>
<evidence type="ECO:0000256" key="2">
    <source>
        <dbReference type="ARBA" id="ARBA00022827"/>
    </source>
</evidence>
<evidence type="ECO:0000256" key="3">
    <source>
        <dbReference type="ARBA" id="ARBA00023002"/>
    </source>
</evidence>
<reference evidence="6 7" key="1">
    <citation type="submission" date="2019-03" db="EMBL/GenBank/DDBJ databases">
        <title>Draft genome sequences of novel Actinobacteria.</title>
        <authorList>
            <person name="Sahin N."/>
            <person name="Ay H."/>
            <person name="Saygin H."/>
        </authorList>
    </citation>
    <scope>NUCLEOTIDE SEQUENCE [LARGE SCALE GENOMIC DNA]</scope>
    <source>
        <strain evidence="6 7">6K102</strain>
    </source>
</reference>
<keyword evidence="3" id="KW-0560">Oxidoreductase</keyword>